<dbReference type="RefSeq" id="WP_018303050.1">
    <property type="nucleotide sequence ID" value="NZ_KB902289.1"/>
</dbReference>
<dbReference type="InterPro" id="IPR003779">
    <property type="entry name" value="CMD-like"/>
</dbReference>
<dbReference type="PANTHER" id="PTHR34846:SF5">
    <property type="entry name" value="CARBOXYMUCONOLACTONE DECARBOXYLASE-LIKE DOMAIN-CONTAINING PROTEIN"/>
    <property type="match status" value="1"/>
</dbReference>
<comment type="caution">
    <text evidence="2">The sequence shown here is derived from an EMBL/GenBank/DDBJ whole genome shotgun (WGS) entry which is preliminary data.</text>
</comment>
<dbReference type="EMBL" id="AONG01000010">
    <property type="protein sequence ID" value="KIQ69223.1"/>
    <property type="molecule type" value="Genomic_DNA"/>
</dbReference>
<gene>
    <name evidence="2" type="ORF">Wenmar_02294</name>
</gene>
<keyword evidence="3" id="KW-1185">Reference proteome</keyword>
<dbReference type="AlphaFoldDB" id="A0A0D0QDY6"/>
<feature type="domain" description="Carboxymuconolactone decarboxylase-like" evidence="1">
    <location>
        <begin position="25"/>
        <end position="105"/>
    </location>
</feature>
<evidence type="ECO:0000313" key="2">
    <source>
        <dbReference type="EMBL" id="KIQ69223.1"/>
    </source>
</evidence>
<dbReference type="Gene3D" id="1.20.1290.10">
    <property type="entry name" value="AhpD-like"/>
    <property type="match status" value="1"/>
</dbReference>
<dbReference type="Pfam" id="PF02627">
    <property type="entry name" value="CMD"/>
    <property type="match status" value="1"/>
</dbReference>
<name>A0A0D0QDY6_9RHOB</name>
<dbReference type="Proteomes" id="UP000035100">
    <property type="component" value="Unassembled WGS sequence"/>
</dbReference>
<protein>
    <recommendedName>
        <fullName evidence="1">Carboxymuconolactone decarboxylase-like domain-containing protein</fullName>
    </recommendedName>
</protein>
<dbReference type="PANTHER" id="PTHR34846">
    <property type="entry name" value="4-CARBOXYMUCONOLACTONE DECARBOXYLASE FAMILY PROTEIN (AFU_ORTHOLOGUE AFUA_6G11590)"/>
    <property type="match status" value="1"/>
</dbReference>
<accession>A0A0D0QDY6</accession>
<proteinExistence type="predicted"/>
<evidence type="ECO:0000259" key="1">
    <source>
        <dbReference type="Pfam" id="PF02627"/>
    </source>
</evidence>
<dbReference type="eggNOG" id="COG2128">
    <property type="taxonomic scope" value="Bacteria"/>
</dbReference>
<dbReference type="OrthoDB" id="9810664at2"/>
<evidence type="ECO:0000313" key="3">
    <source>
        <dbReference type="Proteomes" id="UP000035100"/>
    </source>
</evidence>
<sequence length="177" mass="18700">MSFLHDRPDAPDGRPNYERAFDWQPGIYAGWQTLSAAVRASLPPRLYELATLAAAVELRSSYCALAHSRQLIGLGMDGDAILAALRREGLSPLEAAAMDYASAIARDAASVEPEAVERLRDAGADEATVSALAATASLRCFFAKYLDAVGARPDPDYADLPPALTSALVLGRPIAAG</sequence>
<dbReference type="GO" id="GO:0051920">
    <property type="term" value="F:peroxiredoxin activity"/>
    <property type="evidence" value="ECO:0007669"/>
    <property type="project" value="InterPro"/>
</dbReference>
<reference evidence="2 3" key="1">
    <citation type="submission" date="2013-01" db="EMBL/GenBank/DDBJ databases">
        <authorList>
            <person name="Fiebig A."/>
            <person name="Goeker M."/>
            <person name="Klenk H.-P.P."/>
        </authorList>
    </citation>
    <scope>NUCLEOTIDE SEQUENCE [LARGE SCALE GENOMIC DNA]</scope>
    <source>
        <strain evidence="2 3">DSM 24838</strain>
    </source>
</reference>
<dbReference type="InterPro" id="IPR029032">
    <property type="entry name" value="AhpD-like"/>
</dbReference>
<dbReference type="STRING" id="1123501.Wenmar_02294"/>
<organism evidence="2 3">
    <name type="scientific">Wenxinia marina DSM 24838</name>
    <dbReference type="NCBI Taxonomy" id="1123501"/>
    <lineage>
        <taxon>Bacteria</taxon>
        <taxon>Pseudomonadati</taxon>
        <taxon>Pseudomonadota</taxon>
        <taxon>Alphaproteobacteria</taxon>
        <taxon>Rhodobacterales</taxon>
        <taxon>Roseobacteraceae</taxon>
        <taxon>Wenxinia</taxon>
    </lineage>
</organism>
<dbReference type="SUPFAM" id="SSF69118">
    <property type="entry name" value="AhpD-like"/>
    <property type="match status" value="1"/>
</dbReference>